<dbReference type="AlphaFoldDB" id="A0A9D1LB30"/>
<reference evidence="2" key="1">
    <citation type="submission" date="2020-10" db="EMBL/GenBank/DDBJ databases">
        <authorList>
            <person name="Gilroy R."/>
        </authorList>
    </citation>
    <scope>NUCLEOTIDE SEQUENCE</scope>
    <source>
        <strain evidence="2">CHK195-4489</strain>
    </source>
</reference>
<evidence type="ECO:0008006" key="4">
    <source>
        <dbReference type="Google" id="ProtNLM"/>
    </source>
</evidence>
<name>A0A9D1LB30_9CLOT</name>
<comment type="caution">
    <text evidence="2">The sequence shown here is derived from an EMBL/GenBank/DDBJ whole genome shotgun (WGS) entry which is preliminary data.</text>
</comment>
<evidence type="ECO:0000313" key="3">
    <source>
        <dbReference type="Proteomes" id="UP000824089"/>
    </source>
</evidence>
<evidence type="ECO:0000256" key="1">
    <source>
        <dbReference type="SAM" id="SignalP"/>
    </source>
</evidence>
<reference evidence="2" key="2">
    <citation type="journal article" date="2021" name="PeerJ">
        <title>Extensive microbial diversity within the chicken gut microbiome revealed by metagenomics and culture.</title>
        <authorList>
            <person name="Gilroy R."/>
            <person name="Ravi A."/>
            <person name="Getino M."/>
            <person name="Pursley I."/>
            <person name="Horton D.L."/>
            <person name="Alikhan N.F."/>
            <person name="Baker D."/>
            <person name="Gharbi K."/>
            <person name="Hall N."/>
            <person name="Watson M."/>
            <person name="Adriaenssens E.M."/>
            <person name="Foster-Nyarko E."/>
            <person name="Jarju S."/>
            <person name="Secka A."/>
            <person name="Antonio M."/>
            <person name="Oren A."/>
            <person name="Chaudhuri R.R."/>
            <person name="La Ragione R."/>
            <person name="Hildebrand F."/>
            <person name="Pallen M.J."/>
        </authorList>
    </citation>
    <scope>NUCLEOTIDE SEQUENCE</scope>
    <source>
        <strain evidence="2">CHK195-4489</strain>
    </source>
</reference>
<organism evidence="2 3">
    <name type="scientific">Candidatus Egerieisoma faecipullorum</name>
    <dbReference type="NCBI Taxonomy" id="2840963"/>
    <lineage>
        <taxon>Bacteria</taxon>
        <taxon>Bacillati</taxon>
        <taxon>Bacillota</taxon>
        <taxon>Clostridia</taxon>
        <taxon>Eubacteriales</taxon>
        <taxon>Clostridiaceae</taxon>
        <taxon>Clostridiaceae incertae sedis</taxon>
        <taxon>Candidatus Egerieisoma</taxon>
    </lineage>
</organism>
<keyword evidence="1" id="KW-0732">Signal</keyword>
<evidence type="ECO:0000313" key="2">
    <source>
        <dbReference type="EMBL" id="HIU29887.1"/>
    </source>
</evidence>
<feature type="signal peptide" evidence="1">
    <location>
        <begin position="1"/>
        <end position="24"/>
    </location>
</feature>
<accession>A0A9D1LB30</accession>
<sequence>MKKPYIIFCAVLLFLFCLPGCAEKENESFAAGRSYTYSGKSFSEIEGDAFTIWLKEDGTYSYYESILSSYIGIGEWSVSGRVLTLTDTEAERVNHFRIAGDDLIYIEENSSNFTFVKVKNGERFHGAADAL</sequence>
<feature type="chain" id="PRO_5039304878" description="Lipoprotein" evidence="1">
    <location>
        <begin position="25"/>
        <end position="131"/>
    </location>
</feature>
<gene>
    <name evidence="2" type="ORF">IAD50_06270</name>
</gene>
<dbReference type="Proteomes" id="UP000824089">
    <property type="component" value="Unassembled WGS sequence"/>
</dbReference>
<protein>
    <recommendedName>
        <fullName evidence="4">Lipoprotein</fullName>
    </recommendedName>
</protein>
<proteinExistence type="predicted"/>
<dbReference type="EMBL" id="DVMM01000132">
    <property type="protein sequence ID" value="HIU29887.1"/>
    <property type="molecule type" value="Genomic_DNA"/>
</dbReference>